<proteinExistence type="predicted"/>
<comment type="caution">
    <text evidence="2">The sequence shown here is derived from an EMBL/GenBank/DDBJ whole genome shotgun (WGS) entry which is preliminary data.</text>
</comment>
<reference evidence="2 3" key="1">
    <citation type="submission" date="2020-08" db="EMBL/GenBank/DDBJ databases">
        <title>Genomic Encyclopedia of Type Strains, Phase III (KMG-III): the genomes of soil and plant-associated and newly described type strains.</title>
        <authorList>
            <person name="Whitman W."/>
        </authorList>
    </citation>
    <scope>NUCLEOTIDE SEQUENCE [LARGE SCALE GENOMIC DNA]</scope>
    <source>
        <strain evidence="2 3">CECT 3273</strain>
    </source>
</reference>
<evidence type="ECO:0000313" key="2">
    <source>
        <dbReference type="EMBL" id="MBB4899449.1"/>
    </source>
</evidence>
<name>A0A7W7PRA9_9ACTN</name>
<evidence type="ECO:0000313" key="3">
    <source>
        <dbReference type="Proteomes" id="UP000579523"/>
    </source>
</evidence>
<protein>
    <submittedName>
        <fullName evidence="2">Uncharacterized protein</fullName>
    </submittedName>
</protein>
<dbReference type="AlphaFoldDB" id="A0A7W7PRA9"/>
<accession>A0A7W7PRA9</accession>
<sequence length="266" mass="27338">MFTAAQVAGQGPPVLQVGDAVLDPDPPRGVGFAPALVHLLVPVGSVLLELAVRWCDRPAAGLGAQALVAGIGKDLDRGSVGQELYQPEPAGVVGVRAAAGPGRAAEQHAAVAVRDDRGPDRVLLVLAGDEPVPVPASGRRTRISVPPMIPVFPSAPRWSTISAGVRSRTPGLTVHPRSASRGRTSPMAWVTVERSTSNQQAGTSCVVACRRCTRGPGAGRRGPAGASHPRPQPASAAGTQVWPGAVRATTDPALRRVQQSGRPTGR</sequence>
<feature type="compositionally biased region" description="Polar residues" evidence="1">
    <location>
        <begin position="257"/>
        <end position="266"/>
    </location>
</feature>
<organism evidence="2 3">
    <name type="scientific">Streptomyces griseomycini</name>
    <dbReference type="NCBI Taxonomy" id="66895"/>
    <lineage>
        <taxon>Bacteria</taxon>
        <taxon>Bacillati</taxon>
        <taxon>Actinomycetota</taxon>
        <taxon>Actinomycetes</taxon>
        <taxon>Kitasatosporales</taxon>
        <taxon>Streptomycetaceae</taxon>
        <taxon>Streptomyces</taxon>
    </lineage>
</organism>
<dbReference type="Proteomes" id="UP000579523">
    <property type="component" value="Unassembled WGS sequence"/>
</dbReference>
<dbReference type="EMBL" id="JACHJI010000005">
    <property type="protein sequence ID" value="MBB4899449.1"/>
    <property type="molecule type" value="Genomic_DNA"/>
</dbReference>
<keyword evidence="3" id="KW-1185">Reference proteome</keyword>
<gene>
    <name evidence="2" type="ORF">FHS37_003509</name>
</gene>
<evidence type="ECO:0000256" key="1">
    <source>
        <dbReference type="SAM" id="MobiDB-lite"/>
    </source>
</evidence>
<feature type="region of interest" description="Disordered" evidence="1">
    <location>
        <begin position="216"/>
        <end position="266"/>
    </location>
</feature>